<dbReference type="Pfam" id="PF03073">
    <property type="entry name" value="TspO_MBR"/>
    <property type="match status" value="1"/>
</dbReference>
<sequence length="255" mass="28917">MKNGRWPIILNFLTLAAVLVMNTLAVSLPLNGLTTKQISDSFDIYFVPAGYVFMIWGLIYAELIVFVIYRALPGQRDNQDLAKVDRWFVLSNIANALWLVCFHYRQFVLALVLIVVLLVSLIIIFLQLRIGKRRRDIAWKWIVEIPFSVYLGWVSVATIANTTQVLDFINWNRFGIAPEIWFIITVLLIVGISALMSFTRRAFEFNLVLIWALVGIALKFPQVPLVNYSAWGGAILIAFLGMVALAVPINIENQG</sequence>
<dbReference type="OrthoDB" id="5189031at2"/>
<evidence type="ECO:0000256" key="4">
    <source>
        <dbReference type="ARBA" id="ARBA00022989"/>
    </source>
</evidence>
<dbReference type="InterPro" id="IPR004307">
    <property type="entry name" value="TspO_MBR"/>
</dbReference>
<keyword evidence="3 6" id="KW-0812">Transmembrane</keyword>
<organism evidence="7 8">
    <name type="scientific">Pelolinea submarina</name>
    <dbReference type="NCBI Taxonomy" id="913107"/>
    <lineage>
        <taxon>Bacteria</taxon>
        <taxon>Bacillati</taxon>
        <taxon>Chloroflexota</taxon>
        <taxon>Anaerolineae</taxon>
        <taxon>Anaerolineales</taxon>
        <taxon>Anaerolineaceae</taxon>
        <taxon>Pelolinea</taxon>
    </lineage>
</organism>
<feature type="transmembrane region" description="Helical" evidence="6">
    <location>
        <begin position="180"/>
        <end position="198"/>
    </location>
</feature>
<comment type="subcellular location">
    <subcellularLocation>
        <location evidence="1">Membrane</location>
        <topology evidence="1">Multi-pass membrane protein</topology>
    </subcellularLocation>
</comment>
<dbReference type="InterPro" id="IPR038330">
    <property type="entry name" value="TspO/MBR-related_sf"/>
</dbReference>
<dbReference type="PANTHER" id="PTHR33802:SF1">
    <property type="entry name" value="XK-RELATED PROTEIN"/>
    <property type="match status" value="1"/>
</dbReference>
<keyword evidence="5 6" id="KW-0472">Membrane</keyword>
<accession>A0A347ZWB3</accession>
<gene>
    <name evidence="7" type="ORF">DFR64_2498</name>
</gene>
<feature type="transmembrane region" description="Helical" evidence="6">
    <location>
        <begin position="138"/>
        <end position="160"/>
    </location>
</feature>
<evidence type="ECO:0008006" key="9">
    <source>
        <dbReference type="Google" id="ProtNLM"/>
    </source>
</evidence>
<feature type="transmembrane region" description="Helical" evidence="6">
    <location>
        <begin position="84"/>
        <end position="101"/>
    </location>
</feature>
<comment type="similarity">
    <text evidence="2">Belongs to the TspO/BZRP family.</text>
</comment>
<keyword evidence="4 6" id="KW-1133">Transmembrane helix</keyword>
<evidence type="ECO:0000256" key="6">
    <source>
        <dbReference type="SAM" id="Phobius"/>
    </source>
</evidence>
<feature type="transmembrane region" description="Helical" evidence="6">
    <location>
        <begin position="51"/>
        <end position="72"/>
    </location>
</feature>
<proteinExistence type="inferred from homology"/>
<evidence type="ECO:0000256" key="3">
    <source>
        <dbReference type="ARBA" id="ARBA00022692"/>
    </source>
</evidence>
<dbReference type="Gene3D" id="1.20.1260.100">
    <property type="entry name" value="TspO/MBR protein"/>
    <property type="match status" value="1"/>
</dbReference>
<dbReference type="RefSeq" id="WP_116225763.1">
    <property type="nucleotide sequence ID" value="NZ_AP018437.1"/>
</dbReference>
<dbReference type="AlphaFoldDB" id="A0A347ZWB3"/>
<dbReference type="GO" id="GO:0016020">
    <property type="term" value="C:membrane"/>
    <property type="evidence" value="ECO:0007669"/>
    <property type="project" value="UniProtKB-SubCell"/>
</dbReference>
<evidence type="ECO:0000313" key="7">
    <source>
        <dbReference type="EMBL" id="REG07293.1"/>
    </source>
</evidence>
<evidence type="ECO:0000313" key="8">
    <source>
        <dbReference type="Proteomes" id="UP000256388"/>
    </source>
</evidence>
<dbReference type="Proteomes" id="UP000256388">
    <property type="component" value="Unassembled WGS sequence"/>
</dbReference>
<evidence type="ECO:0000256" key="5">
    <source>
        <dbReference type="ARBA" id="ARBA00023136"/>
    </source>
</evidence>
<evidence type="ECO:0000256" key="1">
    <source>
        <dbReference type="ARBA" id="ARBA00004141"/>
    </source>
</evidence>
<protein>
    <recommendedName>
        <fullName evidence="9">TspO/MBR related protein</fullName>
    </recommendedName>
</protein>
<dbReference type="EMBL" id="QUMS01000003">
    <property type="protein sequence ID" value="REG07293.1"/>
    <property type="molecule type" value="Genomic_DNA"/>
</dbReference>
<reference evidence="7 8" key="1">
    <citation type="submission" date="2018-08" db="EMBL/GenBank/DDBJ databases">
        <title>Genomic Encyclopedia of Type Strains, Phase IV (KMG-IV): sequencing the most valuable type-strain genomes for metagenomic binning, comparative biology and taxonomic classification.</title>
        <authorList>
            <person name="Goeker M."/>
        </authorList>
    </citation>
    <scope>NUCLEOTIDE SEQUENCE [LARGE SCALE GENOMIC DNA]</scope>
    <source>
        <strain evidence="7 8">DSM 23923</strain>
    </source>
</reference>
<dbReference type="PANTHER" id="PTHR33802">
    <property type="entry name" value="SI:CH211-161H7.5-RELATED"/>
    <property type="match status" value="1"/>
</dbReference>
<name>A0A347ZWB3_9CHLR</name>
<keyword evidence="8" id="KW-1185">Reference proteome</keyword>
<evidence type="ECO:0000256" key="2">
    <source>
        <dbReference type="ARBA" id="ARBA00007524"/>
    </source>
</evidence>
<comment type="caution">
    <text evidence="7">The sequence shown here is derived from an EMBL/GenBank/DDBJ whole genome shotgun (WGS) entry which is preliminary data.</text>
</comment>
<feature type="transmembrane region" description="Helical" evidence="6">
    <location>
        <begin position="228"/>
        <end position="251"/>
    </location>
</feature>
<feature type="transmembrane region" description="Helical" evidence="6">
    <location>
        <begin position="205"/>
        <end position="222"/>
    </location>
</feature>
<feature type="transmembrane region" description="Helical" evidence="6">
    <location>
        <begin position="107"/>
        <end position="126"/>
    </location>
</feature>